<proteinExistence type="predicted"/>
<dbReference type="AlphaFoldDB" id="A0A0G1YSP2"/>
<name>A0A0G1YSP2_9BACT</name>
<protein>
    <submittedName>
        <fullName evidence="2">Uncharacterized protein</fullName>
    </submittedName>
</protein>
<evidence type="ECO:0000313" key="2">
    <source>
        <dbReference type="EMBL" id="KKW18037.1"/>
    </source>
</evidence>
<evidence type="ECO:0000256" key="1">
    <source>
        <dbReference type="SAM" id="MobiDB-lite"/>
    </source>
</evidence>
<evidence type="ECO:0000313" key="3">
    <source>
        <dbReference type="Proteomes" id="UP000034057"/>
    </source>
</evidence>
<feature type="region of interest" description="Disordered" evidence="1">
    <location>
        <begin position="1"/>
        <end position="31"/>
    </location>
</feature>
<accession>A0A0G1YSP2</accession>
<gene>
    <name evidence="2" type="ORF">UY59_C0018G0002</name>
</gene>
<reference evidence="2 3" key="1">
    <citation type="journal article" date="2015" name="Nature">
        <title>rRNA introns, odd ribosomes, and small enigmatic genomes across a large radiation of phyla.</title>
        <authorList>
            <person name="Brown C.T."/>
            <person name="Hug L.A."/>
            <person name="Thomas B.C."/>
            <person name="Sharon I."/>
            <person name="Castelle C.J."/>
            <person name="Singh A."/>
            <person name="Wilkins M.J."/>
            <person name="Williams K.H."/>
            <person name="Banfield J.F."/>
        </authorList>
    </citation>
    <scope>NUCLEOTIDE SEQUENCE [LARGE SCALE GENOMIC DNA]</scope>
</reference>
<dbReference type="EMBL" id="LCQO01000018">
    <property type="protein sequence ID" value="KKW18037.1"/>
    <property type="molecule type" value="Genomic_DNA"/>
</dbReference>
<dbReference type="Proteomes" id="UP000034057">
    <property type="component" value="Unassembled WGS sequence"/>
</dbReference>
<sequence length="69" mass="8027">MTKVKPEVGQSAYERGFADGRVGNEQREPANPKYMQGWYGGISYFRDDRQWDPALRLQAVTTRRQPHDL</sequence>
<comment type="caution">
    <text evidence="2">The sequence shown here is derived from an EMBL/GenBank/DDBJ whole genome shotgun (WGS) entry which is preliminary data.</text>
</comment>
<feature type="compositionally biased region" description="Basic and acidic residues" evidence="1">
    <location>
        <begin position="16"/>
        <end position="30"/>
    </location>
</feature>
<organism evidence="2 3">
    <name type="scientific">Candidatus Kaiserbacteria bacterium GW2011_GWA1_50_28</name>
    <dbReference type="NCBI Taxonomy" id="1618668"/>
    <lineage>
        <taxon>Bacteria</taxon>
        <taxon>Candidatus Kaiseribacteriota</taxon>
    </lineage>
</organism>